<dbReference type="GO" id="GO:0016702">
    <property type="term" value="F:oxidoreductase activity, acting on single donors with incorporation of molecular oxygen, incorporation of two atoms of oxygen"/>
    <property type="evidence" value="ECO:0007669"/>
    <property type="project" value="InterPro"/>
</dbReference>
<keyword evidence="3" id="KW-0408">Iron</keyword>
<dbReference type="SUPFAM" id="SSF51182">
    <property type="entry name" value="RmlC-like cupins"/>
    <property type="match status" value="1"/>
</dbReference>
<evidence type="ECO:0000256" key="4">
    <source>
        <dbReference type="SAM" id="MobiDB-lite"/>
    </source>
</evidence>
<name>A0A9N7V3F0_PLEPL</name>
<dbReference type="InterPro" id="IPR012864">
    <property type="entry name" value="PCO/ADO"/>
</dbReference>
<comment type="caution">
    <text evidence="5">The sequence shown here is derived from an EMBL/GenBank/DDBJ whole genome shotgun (WGS) entry which is preliminary data.</text>
</comment>
<dbReference type="AlphaFoldDB" id="A0A9N7V3F0"/>
<evidence type="ECO:0000256" key="1">
    <source>
        <dbReference type="ARBA" id="ARBA00022723"/>
    </source>
</evidence>
<dbReference type="Proteomes" id="UP001153269">
    <property type="component" value="Unassembled WGS sequence"/>
</dbReference>
<dbReference type="InterPro" id="IPR011051">
    <property type="entry name" value="RmlC_Cupin_sf"/>
</dbReference>
<accession>A0A9N7V3F0</accession>
<keyword evidence="2" id="KW-0560">Oxidoreductase</keyword>
<reference evidence="5" key="1">
    <citation type="submission" date="2020-03" db="EMBL/GenBank/DDBJ databases">
        <authorList>
            <person name="Weist P."/>
        </authorList>
    </citation>
    <scope>NUCLEOTIDE SEQUENCE</scope>
</reference>
<evidence type="ECO:0000313" key="5">
    <source>
        <dbReference type="EMBL" id="CAB1441370.1"/>
    </source>
</evidence>
<evidence type="ECO:0000313" key="6">
    <source>
        <dbReference type="Proteomes" id="UP001153269"/>
    </source>
</evidence>
<sequence length="224" mass="24356">MWGQSDPHLIPILFSEDPSSEPEEDAKGPDLEADGQPDGVADREEDRDDFEDDVEDDLDDEVEDNGDDKDYDPVGDASADLSSLDEEEEGQDHGCTTTPTGLVERETFNSVTSPGFVVVEFCIRDSVEPCAQMLVEVLLQDIASSDGKFGSFYRVERAHLTSDGKIAPRKSKPSSGAAGLQSPPVTYMHICGTEVFSMGVFLLRSGTSIPLHDHPDMNGNLRSC</sequence>
<gene>
    <name evidence="5" type="ORF">PLEPLA_LOCUS29146</name>
</gene>
<evidence type="ECO:0000256" key="3">
    <source>
        <dbReference type="ARBA" id="ARBA00023004"/>
    </source>
</evidence>
<dbReference type="GO" id="GO:0046872">
    <property type="term" value="F:metal ion binding"/>
    <property type="evidence" value="ECO:0007669"/>
    <property type="project" value="UniProtKB-KW"/>
</dbReference>
<proteinExistence type="predicted"/>
<organism evidence="5 6">
    <name type="scientific">Pleuronectes platessa</name>
    <name type="common">European plaice</name>
    <dbReference type="NCBI Taxonomy" id="8262"/>
    <lineage>
        <taxon>Eukaryota</taxon>
        <taxon>Metazoa</taxon>
        <taxon>Chordata</taxon>
        <taxon>Craniata</taxon>
        <taxon>Vertebrata</taxon>
        <taxon>Euteleostomi</taxon>
        <taxon>Actinopterygii</taxon>
        <taxon>Neopterygii</taxon>
        <taxon>Teleostei</taxon>
        <taxon>Neoteleostei</taxon>
        <taxon>Acanthomorphata</taxon>
        <taxon>Carangaria</taxon>
        <taxon>Pleuronectiformes</taxon>
        <taxon>Pleuronectoidei</taxon>
        <taxon>Pleuronectidae</taxon>
        <taxon>Pleuronectes</taxon>
    </lineage>
</organism>
<evidence type="ECO:0000256" key="2">
    <source>
        <dbReference type="ARBA" id="ARBA00023002"/>
    </source>
</evidence>
<dbReference type="Pfam" id="PF07847">
    <property type="entry name" value="PCO_ADO"/>
    <property type="match status" value="1"/>
</dbReference>
<feature type="compositionally biased region" description="Acidic residues" evidence="4">
    <location>
        <begin position="43"/>
        <end position="70"/>
    </location>
</feature>
<keyword evidence="6" id="KW-1185">Reference proteome</keyword>
<dbReference type="EMBL" id="CADEAL010002627">
    <property type="protein sequence ID" value="CAB1441370.1"/>
    <property type="molecule type" value="Genomic_DNA"/>
</dbReference>
<protein>
    <submittedName>
        <fullName evidence="5">Uncharacterized protein</fullName>
    </submittedName>
</protein>
<feature type="region of interest" description="Disordered" evidence="4">
    <location>
        <begin position="1"/>
        <end position="101"/>
    </location>
</feature>
<keyword evidence="1" id="KW-0479">Metal-binding</keyword>